<dbReference type="PANTHER" id="PTHR47785:SF5">
    <property type="entry name" value="ZN(II)2CYS6 TRANSCRIPTION FACTOR (EUROFUNG)"/>
    <property type="match status" value="1"/>
</dbReference>
<evidence type="ECO:0000256" key="3">
    <source>
        <dbReference type="SAM" id="MobiDB-lite"/>
    </source>
</evidence>
<proteinExistence type="predicted"/>
<dbReference type="CDD" id="cd12148">
    <property type="entry name" value="fungal_TF_MHR"/>
    <property type="match status" value="1"/>
</dbReference>
<dbReference type="PROSITE" id="PS50048">
    <property type="entry name" value="ZN2_CY6_FUNGAL_2"/>
    <property type="match status" value="1"/>
</dbReference>
<evidence type="ECO:0000256" key="1">
    <source>
        <dbReference type="ARBA" id="ARBA00022723"/>
    </source>
</evidence>
<evidence type="ECO:0000313" key="5">
    <source>
        <dbReference type="EMBL" id="CEO49742.1"/>
    </source>
</evidence>
<feature type="compositionally biased region" description="Polar residues" evidence="3">
    <location>
        <begin position="36"/>
        <end position="54"/>
    </location>
</feature>
<protein>
    <recommendedName>
        <fullName evidence="4">Zn(2)-C6 fungal-type domain-containing protein</fullName>
    </recommendedName>
</protein>
<dbReference type="GO" id="GO:0008270">
    <property type="term" value="F:zinc ion binding"/>
    <property type="evidence" value="ECO:0007669"/>
    <property type="project" value="InterPro"/>
</dbReference>
<evidence type="ECO:0000259" key="4">
    <source>
        <dbReference type="PROSITE" id="PS50048"/>
    </source>
</evidence>
<dbReference type="Gene3D" id="4.10.240.10">
    <property type="entry name" value="Zn(2)-C6 fungal-type DNA-binding domain"/>
    <property type="match status" value="1"/>
</dbReference>
<feature type="compositionally biased region" description="Polar residues" evidence="3">
    <location>
        <begin position="145"/>
        <end position="154"/>
    </location>
</feature>
<dbReference type="GO" id="GO:0003677">
    <property type="term" value="F:DNA binding"/>
    <property type="evidence" value="ECO:0007669"/>
    <property type="project" value="InterPro"/>
</dbReference>
<dbReference type="Pfam" id="PF00172">
    <property type="entry name" value="Zn_clus"/>
    <property type="match status" value="1"/>
</dbReference>
<dbReference type="Pfam" id="PF04082">
    <property type="entry name" value="Fungal_trans"/>
    <property type="match status" value="1"/>
</dbReference>
<dbReference type="AlphaFoldDB" id="A0A0B7K2F6"/>
<evidence type="ECO:0000256" key="2">
    <source>
        <dbReference type="ARBA" id="ARBA00023242"/>
    </source>
</evidence>
<dbReference type="InterPro" id="IPR053181">
    <property type="entry name" value="EcdB-like_regulator"/>
</dbReference>
<dbReference type="PROSITE" id="PS00463">
    <property type="entry name" value="ZN2_CY6_FUNGAL_1"/>
    <property type="match status" value="1"/>
</dbReference>
<sequence length="686" mass="76295">MQSTFSHVASQPPQSPPQAEDVVPIQEQATWMTFGASSTLPSADDVNTTGSRGSKTGKRPAARGTAFYPRKRANTACQVCRARKTKCDSAIPSCSYCVSVGATCIQSPVDLSSFDPASIKILGRLDDLERILKDMPAAVKENESSPRASTSEQQSLSATSVTPTSATTYPDPEPLCAWSHANHGRGFRPAQQTSTSTATGPGDVGLRTCNVLPQRVDHILSWPMFRREMEGLDGEGVDAVVNRGFKSWSGGTPSLLSLLESDAGQINRLLDNFFRYVHGSNPILDEPSTRRLVKETIGDGIDWSSSSCLTLIICALGCIATPFGPSGVMRPTAHTDSQVLFEASQKRIGSLLVKNDLTTAQCLFLSGVYMMYMFEPVYSWRFFLQALAICQTLPSIVEARRLGSTPATPPASHELGNRYTQEQAVYWSSWKSERELRVELSLPDFESRDLGITLYPPFFPTPPISNEDAIDKSEAEASRAREAWLFYLADISLRRLTSRMCSAMLDLERAAPSNTEFLMALLKMIPDYEFQARQWRDNLPEELSLAGSIETDNINQFVLRGKMLNFFEIIYWPFVVGSLSRLFASIPVPPDFHDIVTRGLDTQLMQIRINETGFMYRHHGCFFMIRSCTRSALVLLAASKVGAVVPMDWDLQVLKVARMQSYWEEEDVEAKIWRCLIERELSAMSR</sequence>
<dbReference type="SMART" id="SM00066">
    <property type="entry name" value="GAL4"/>
    <property type="match status" value="1"/>
</dbReference>
<dbReference type="GO" id="GO:0006351">
    <property type="term" value="P:DNA-templated transcription"/>
    <property type="evidence" value="ECO:0007669"/>
    <property type="project" value="InterPro"/>
</dbReference>
<dbReference type="InterPro" id="IPR036864">
    <property type="entry name" value="Zn2-C6_fun-type_DNA-bd_sf"/>
</dbReference>
<dbReference type="EMBL" id="CDPU01000015">
    <property type="protein sequence ID" value="CEO49742.1"/>
    <property type="molecule type" value="Genomic_DNA"/>
</dbReference>
<gene>
    <name evidence="5" type="ORF">BN869_000005799_1</name>
</gene>
<reference evidence="5" key="1">
    <citation type="submission" date="2015-01" db="EMBL/GenBank/DDBJ databases">
        <authorList>
            <person name="Durling Mikael"/>
        </authorList>
    </citation>
    <scope>NUCLEOTIDE SEQUENCE</scope>
</reference>
<dbReference type="PANTHER" id="PTHR47785">
    <property type="entry name" value="ZN(II)2CYS6 TRANSCRIPTION FACTOR (EUROFUNG)-RELATED-RELATED"/>
    <property type="match status" value="1"/>
</dbReference>
<feature type="region of interest" description="Disordered" evidence="3">
    <location>
        <begin position="36"/>
        <end position="63"/>
    </location>
</feature>
<dbReference type="InterPro" id="IPR001138">
    <property type="entry name" value="Zn2Cys6_DnaBD"/>
</dbReference>
<feature type="compositionally biased region" description="Low complexity" evidence="3">
    <location>
        <begin position="155"/>
        <end position="168"/>
    </location>
</feature>
<feature type="compositionally biased region" description="Polar residues" evidence="3">
    <location>
        <begin position="190"/>
        <end position="199"/>
    </location>
</feature>
<feature type="region of interest" description="Disordered" evidence="3">
    <location>
        <begin position="138"/>
        <end position="202"/>
    </location>
</feature>
<dbReference type="InterPro" id="IPR007219">
    <property type="entry name" value="XnlR_reg_dom"/>
</dbReference>
<keyword evidence="2" id="KW-0539">Nucleus</keyword>
<accession>A0A0B7K2F6</accession>
<dbReference type="GO" id="GO:0000981">
    <property type="term" value="F:DNA-binding transcription factor activity, RNA polymerase II-specific"/>
    <property type="evidence" value="ECO:0007669"/>
    <property type="project" value="InterPro"/>
</dbReference>
<feature type="region of interest" description="Disordered" evidence="3">
    <location>
        <begin position="1"/>
        <end position="22"/>
    </location>
</feature>
<dbReference type="CDD" id="cd00067">
    <property type="entry name" value="GAL4"/>
    <property type="match status" value="1"/>
</dbReference>
<dbReference type="SUPFAM" id="SSF57701">
    <property type="entry name" value="Zn2/Cys6 DNA-binding domain"/>
    <property type="match status" value="1"/>
</dbReference>
<feature type="domain" description="Zn(2)-C6 fungal-type" evidence="4">
    <location>
        <begin position="76"/>
        <end position="106"/>
    </location>
</feature>
<keyword evidence="1" id="KW-0479">Metal-binding</keyword>
<organism evidence="5">
    <name type="scientific">Bionectria ochroleuca</name>
    <name type="common">Gliocladium roseum</name>
    <dbReference type="NCBI Taxonomy" id="29856"/>
    <lineage>
        <taxon>Eukaryota</taxon>
        <taxon>Fungi</taxon>
        <taxon>Dikarya</taxon>
        <taxon>Ascomycota</taxon>
        <taxon>Pezizomycotina</taxon>
        <taxon>Sordariomycetes</taxon>
        <taxon>Hypocreomycetidae</taxon>
        <taxon>Hypocreales</taxon>
        <taxon>Bionectriaceae</taxon>
        <taxon>Clonostachys</taxon>
    </lineage>
</organism>
<name>A0A0B7K2F6_BIOOC</name>